<keyword evidence="15 36" id="KW-1133">Transmembrane helix</keyword>
<dbReference type="InterPro" id="IPR023352">
    <property type="entry name" value="MAPEG-like_dom_sf"/>
</dbReference>
<dbReference type="GO" id="GO:0004464">
    <property type="term" value="F:leukotriene-C4 synthase activity"/>
    <property type="evidence" value="ECO:0007669"/>
    <property type="project" value="UniProtKB-EC"/>
</dbReference>
<dbReference type="PANTHER" id="PTHR10250:SF26">
    <property type="entry name" value="GLUTATHIONE S-TRANSFERASE 3, MITOCHONDRIAL"/>
    <property type="match status" value="1"/>
</dbReference>
<evidence type="ECO:0000256" key="17">
    <source>
        <dbReference type="ARBA" id="ARBA00023065"/>
    </source>
</evidence>
<feature type="compositionally biased region" description="Low complexity" evidence="35">
    <location>
        <begin position="369"/>
        <end position="383"/>
    </location>
</feature>
<keyword evidence="23" id="KW-0456">Lyase</keyword>
<dbReference type="GO" id="GO:0046872">
    <property type="term" value="F:metal ion binding"/>
    <property type="evidence" value="ECO:0007669"/>
    <property type="project" value="UniProtKB-KW"/>
</dbReference>
<dbReference type="SUPFAM" id="SSF56784">
    <property type="entry name" value="HAD-like"/>
    <property type="match status" value="1"/>
</dbReference>
<keyword evidence="24" id="KW-0449">Lipoprotein</keyword>
<evidence type="ECO:0000256" key="26">
    <source>
        <dbReference type="ARBA" id="ARBA00037884"/>
    </source>
</evidence>
<gene>
    <name evidence="38" type="primary">LRRC52</name>
    <name evidence="38" type="ORF">AV530_007350</name>
</gene>
<evidence type="ECO:0000256" key="2">
    <source>
        <dbReference type="ARBA" id="ARBA00004374"/>
    </source>
</evidence>
<keyword evidence="20 36" id="KW-0472">Membrane</keyword>
<evidence type="ECO:0000256" key="23">
    <source>
        <dbReference type="ARBA" id="ARBA00023239"/>
    </source>
</evidence>
<evidence type="ECO:0000256" key="9">
    <source>
        <dbReference type="ARBA" id="ARBA00022723"/>
    </source>
</evidence>
<protein>
    <recommendedName>
        <fullName evidence="32">Glutathione S-transferase 3, mitochondrial</fullName>
        <ecNumber evidence="28">4.4.1.20</ecNumber>
    </recommendedName>
    <alternativeName>
        <fullName evidence="33">Glutathione peroxidase MGST3</fullName>
    </alternativeName>
    <alternativeName>
        <fullName evidence="34">LTC4 synthase MGST3</fullName>
    </alternativeName>
</protein>
<dbReference type="Pfam" id="PF13855">
    <property type="entry name" value="LRR_8"/>
    <property type="match status" value="1"/>
</dbReference>
<dbReference type="InterPro" id="IPR001611">
    <property type="entry name" value="Leu-rich_rpt"/>
</dbReference>
<dbReference type="FunFam" id="3.80.10.10:FF:000015">
    <property type="entry name" value="Leucine rich repeat containing 38"/>
    <property type="match status" value="1"/>
</dbReference>
<evidence type="ECO:0000256" key="7">
    <source>
        <dbReference type="ARBA" id="ARBA00022679"/>
    </source>
</evidence>
<evidence type="ECO:0000256" key="12">
    <source>
        <dbReference type="ARBA" id="ARBA00022787"/>
    </source>
</evidence>
<keyword evidence="21" id="KW-0564">Palmitate</keyword>
<comment type="catalytic activity">
    <reaction evidence="31">
        <text>15-deoxy-Delta(12,14)-prostaglandin J2 + glutathione = 15-deoxy-Delta(12,14)-prostaglandin J2-S-(R)-glutathione</text>
        <dbReference type="Rhea" id="RHEA:75963"/>
        <dbReference type="ChEBI" id="CHEBI:57925"/>
        <dbReference type="ChEBI" id="CHEBI:85236"/>
        <dbReference type="ChEBI" id="CHEBI:194498"/>
    </reaction>
    <physiologicalReaction direction="left-to-right" evidence="31">
        <dbReference type="Rhea" id="RHEA:75964"/>
    </physiologicalReaction>
</comment>
<evidence type="ECO:0000256" key="32">
    <source>
        <dbReference type="ARBA" id="ARBA00069748"/>
    </source>
</evidence>
<evidence type="ECO:0000256" key="10">
    <source>
        <dbReference type="ARBA" id="ARBA00022729"/>
    </source>
</evidence>
<evidence type="ECO:0000256" key="15">
    <source>
        <dbReference type="ARBA" id="ARBA00022989"/>
    </source>
</evidence>
<evidence type="ECO:0000256" key="36">
    <source>
        <dbReference type="SAM" id="Phobius"/>
    </source>
</evidence>
<evidence type="ECO:0000256" key="5">
    <source>
        <dbReference type="ARBA" id="ARBA00022475"/>
    </source>
</evidence>
<accession>A0A1V4JXN8</accession>
<dbReference type="Gene3D" id="1.20.120.550">
    <property type="entry name" value="Membrane associated eicosanoid/glutathione metabolism-like domain"/>
    <property type="match status" value="1"/>
</dbReference>
<keyword evidence="17" id="KW-0406">Ion transport</keyword>
<evidence type="ECO:0000256" key="24">
    <source>
        <dbReference type="ARBA" id="ARBA00023288"/>
    </source>
</evidence>
<dbReference type="Pfam" id="PF05761">
    <property type="entry name" value="5_nucleotid"/>
    <property type="match status" value="1"/>
</dbReference>
<dbReference type="InterPro" id="IPR036412">
    <property type="entry name" value="HAD-like_sf"/>
</dbReference>
<comment type="similarity">
    <text evidence="3">Belongs to the MAPEG family.</text>
</comment>
<keyword evidence="12" id="KW-1000">Mitochondrion outer membrane</keyword>
<comment type="catalytic activity">
    <reaction evidence="29">
        <text>(5S)-hydroperoxy-(6E,8Z,11Z,14Z)-eicosatetraenoate + 2 glutathione = (5S)-hydroxy-(6E,8Z,11Z,14Z)-eicosatetraenoate + glutathione disulfide + H2O</text>
        <dbReference type="Rhea" id="RHEA:48620"/>
        <dbReference type="ChEBI" id="CHEBI:15377"/>
        <dbReference type="ChEBI" id="CHEBI:57450"/>
        <dbReference type="ChEBI" id="CHEBI:57925"/>
        <dbReference type="ChEBI" id="CHEBI:58297"/>
        <dbReference type="ChEBI" id="CHEBI:90632"/>
    </reaction>
    <physiologicalReaction direction="left-to-right" evidence="29">
        <dbReference type="Rhea" id="RHEA:48621"/>
    </physiologicalReaction>
</comment>
<evidence type="ECO:0000256" key="16">
    <source>
        <dbReference type="ARBA" id="ARBA00023002"/>
    </source>
</evidence>
<evidence type="ECO:0000256" key="20">
    <source>
        <dbReference type="ARBA" id="ARBA00023136"/>
    </source>
</evidence>
<dbReference type="STRING" id="372326.A0A1V4JXN8"/>
<evidence type="ECO:0000256" key="34">
    <source>
        <dbReference type="ARBA" id="ARBA00076908"/>
    </source>
</evidence>
<evidence type="ECO:0000256" key="1">
    <source>
        <dbReference type="ARBA" id="ARBA00004162"/>
    </source>
</evidence>
<evidence type="ECO:0000256" key="25">
    <source>
        <dbReference type="ARBA" id="ARBA00023303"/>
    </source>
</evidence>
<dbReference type="SUPFAM" id="SSF161084">
    <property type="entry name" value="MAPEG domain-like"/>
    <property type="match status" value="1"/>
</dbReference>
<keyword evidence="13" id="KW-0378">Hydrolase</keyword>
<keyword evidence="4" id="KW-0813">Transport</keyword>
<evidence type="ECO:0000256" key="28">
    <source>
        <dbReference type="ARBA" id="ARBA00039056"/>
    </source>
</evidence>
<dbReference type="GO" id="GO:0005783">
    <property type="term" value="C:endoplasmic reticulum"/>
    <property type="evidence" value="ECO:0007669"/>
    <property type="project" value="TreeGrafter"/>
</dbReference>
<evidence type="ECO:0000256" key="8">
    <source>
        <dbReference type="ARBA" id="ARBA00022692"/>
    </source>
</evidence>
<organism evidence="38 39">
    <name type="scientific">Patagioenas fasciata monilis</name>
    <dbReference type="NCBI Taxonomy" id="372326"/>
    <lineage>
        <taxon>Eukaryota</taxon>
        <taxon>Metazoa</taxon>
        <taxon>Chordata</taxon>
        <taxon>Craniata</taxon>
        <taxon>Vertebrata</taxon>
        <taxon>Euteleostomi</taxon>
        <taxon>Archelosauria</taxon>
        <taxon>Archosauria</taxon>
        <taxon>Dinosauria</taxon>
        <taxon>Saurischia</taxon>
        <taxon>Theropoda</taxon>
        <taxon>Coelurosauria</taxon>
        <taxon>Aves</taxon>
        <taxon>Neognathae</taxon>
        <taxon>Neoaves</taxon>
        <taxon>Columbimorphae</taxon>
        <taxon>Columbiformes</taxon>
        <taxon>Columbidae</taxon>
        <taxon>Patagioenas</taxon>
    </lineage>
</organism>
<evidence type="ECO:0000256" key="13">
    <source>
        <dbReference type="ARBA" id="ARBA00022801"/>
    </source>
</evidence>
<dbReference type="GO" id="GO:0005886">
    <property type="term" value="C:plasma membrane"/>
    <property type="evidence" value="ECO:0007669"/>
    <property type="project" value="UniProtKB-SubCell"/>
</dbReference>
<dbReference type="InterPro" id="IPR032675">
    <property type="entry name" value="LRR_dom_sf"/>
</dbReference>
<dbReference type="GO" id="GO:0005741">
    <property type="term" value="C:mitochondrial outer membrane"/>
    <property type="evidence" value="ECO:0007669"/>
    <property type="project" value="UniProtKB-SubCell"/>
</dbReference>
<dbReference type="InterPro" id="IPR050997">
    <property type="entry name" value="MAPEG"/>
</dbReference>
<evidence type="ECO:0000256" key="4">
    <source>
        <dbReference type="ARBA" id="ARBA00022448"/>
    </source>
</evidence>
<evidence type="ECO:0000256" key="30">
    <source>
        <dbReference type="ARBA" id="ARBA00049298"/>
    </source>
</evidence>
<keyword evidence="19" id="KW-0496">Mitochondrion</keyword>
<evidence type="ECO:0000256" key="31">
    <source>
        <dbReference type="ARBA" id="ARBA00051411"/>
    </source>
</evidence>
<dbReference type="InterPro" id="IPR000372">
    <property type="entry name" value="LRRNT"/>
</dbReference>
<dbReference type="OrthoDB" id="4691307at2759"/>
<evidence type="ECO:0000256" key="22">
    <source>
        <dbReference type="ARBA" id="ARBA00023157"/>
    </source>
</evidence>
<evidence type="ECO:0000256" key="19">
    <source>
        <dbReference type="ARBA" id="ARBA00023128"/>
    </source>
</evidence>
<keyword evidence="9" id="KW-0479">Metal-binding</keyword>
<dbReference type="PANTHER" id="PTHR10250">
    <property type="entry name" value="MICROSOMAL GLUTATHIONE S-TRANSFERASE"/>
    <property type="match status" value="1"/>
</dbReference>
<comment type="pathway">
    <text evidence="26">Lipid metabolism; leukotriene C4 biosynthesis.</text>
</comment>
<evidence type="ECO:0000256" key="35">
    <source>
        <dbReference type="SAM" id="MobiDB-lite"/>
    </source>
</evidence>
<dbReference type="SMART" id="SM00013">
    <property type="entry name" value="LRRNT"/>
    <property type="match status" value="1"/>
</dbReference>
<proteinExistence type="inferred from homology"/>
<dbReference type="GO" id="GO:0006691">
    <property type="term" value="P:leukotriene metabolic process"/>
    <property type="evidence" value="ECO:0007669"/>
    <property type="project" value="UniProtKB-ARBA"/>
</dbReference>
<evidence type="ECO:0000259" key="37">
    <source>
        <dbReference type="SMART" id="SM00013"/>
    </source>
</evidence>
<keyword evidence="7" id="KW-0808">Transferase</keyword>
<dbReference type="InterPro" id="IPR008380">
    <property type="entry name" value="HAD-SF_hydro_IG_5-nucl"/>
</dbReference>
<name>A0A1V4JXN8_PATFA</name>
<dbReference type="GO" id="GO:0004602">
    <property type="term" value="F:glutathione peroxidase activity"/>
    <property type="evidence" value="ECO:0007669"/>
    <property type="project" value="TreeGrafter"/>
</dbReference>
<sequence length="551" mass="61636">MMYKSLLMKIDAFHLVQLWTAYRGLQTVPDEDIIELYGGTQHIPLYQMSEFYGKGPSLKQFMDILSLPEMTLLSSVTDYFITHGIEFDQLHLYKDISDAIKNVHVKGVMCKWIEKDLEQCILHGDEIYAVLNHLVNHKKKLLLFCLTSRPRPLSLMFLLGMGMASERTNCPSRCSCQYLEVNCTGQQLQEFPAAIPLDTRQLILAANNVSYLPAVELSFLSDLVYLDCRKNLLGDDLDFAFIGVAKLVYLDLSFNNLTQVTFNTFSYLLSLVVLKISDNPNLVAIEKDAFANNTWLRHLDVSRTGLTFLDTSTVRDLPNLRFLGLSDNLWHCNCSFLDFITWMTESNVHFPDLERSVPNPCSRTPPVPGRRAPPAGGAAGRAGPAPALAPLCAGLRRTGRTEMAVLSKEYGYVILTGAASFVLVTHLAVNVAKARKKYNVDYPTMYSTDPENGRIFNCIQRAHQNTLEIYPAFLFFLGTSGLFHPRIATGLGITWILGRILYAHGYYTGDPKNRRRGAMGSAALIGLVGTSVYSACQHLGWIHHQSGCRGN</sequence>
<keyword evidence="5" id="KW-1003">Cell membrane</keyword>
<keyword evidence="18" id="KW-0443">Lipid metabolism</keyword>
<comment type="pathway">
    <text evidence="27">Lipid metabolism; arachidonate metabolism.</text>
</comment>
<evidence type="ECO:0000256" key="21">
    <source>
        <dbReference type="ARBA" id="ARBA00023139"/>
    </source>
</evidence>
<evidence type="ECO:0000256" key="3">
    <source>
        <dbReference type="ARBA" id="ARBA00010459"/>
    </source>
</evidence>
<dbReference type="Gene3D" id="3.80.10.10">
    <property type="entry name" value="Ribonuclease Inhibitor"/>
    <property type="match status" value="1"/>
</dbReference>
<keyword evidence="39" id="KW-1185">Reference proteome</keyword>
<comment type="caution">
    <text evidence="38">The sequence shown here is derived from an EMBL/GenBank/DDBJ whole genome shotgun (WGS) entry which is preliminary data.</text>
</comment>
<comment type="subcellular location">
    <subcellularLocation>
        <location evidence="1">Cell membrane</location>
        <topology evidence="1">Single-pass membrane protein</topology>
    </subcellularLocation>
    <subcellularLocation>
        <location evidence="2">Mitochondrion outer membrane</location>
        <topology evidence="2">Multi-pass membrane protein</topology>
    </subcellularLocation>
</comment>
<evidence type="ECO:0000256" key="29">
    <source>
        <dbReference type="ARBA" id="ARBA00043664"/>
    </source>
</evidence>
<dbReference type="FunFam" id="1.20.120.550:FF:000004">
    <property type="entry name" value="Microsomal glutathione S-transferase 3"/>
    <property type="match status" value="1"/>
</dbReference>
<dbReference type="GO" id="GO:0016787">
    <property type="term" value="F:hydrolase activity"/>
    <property type="evidence" value="ECO:0007669"/>
    <property type="project" value="UniProtKB-KW"/>
</dbReference>
<feature type="domain" description="LRRNT" evidence="37">
    <location>
        <begin position="169"/>
        <end position="201"/>
    </location>
</feature>
<dbReference type="AlphaFoldDB" id="A0A1V4JXN8"/>
<evidence type="ECO:0000256" key="18">
    <source>
        <dbReference type="ARBA" id="ARBA00023098"/>
    </source>
</evidence>
<evidence type="ECO:0000256" key="33">
    <source>
        <dbReference type="ARBA" id="ARBA00075145"/>
    </source>
</evidence>
<evidence type="ECO:0000256" key="6">
    <source>
        <dbReference type="ARBA" id="ARBA00022614"/>
    </source>
</evidence>
<dbReference type="InterPro" id="IPR001129">
    <property type="entry name" value="Membr-assoc_MAPEG"/>
</dbReference>
<dbReference type="Pfam" id="PF01124">
    <property type="entry name" value="MAPEG"/>
    <property type="match status" value="1"/>
</dbReference>
<dbReference type="GO" id="GO:0071805">
    <property type="term" value="P:potassium ion transmembrane transport"/>
    <property type="evidence" value="ECO:0007669"/>
    <property type="project" value="UniProtKB-ARBA"/>
</dbReference>
<feature type="transmembrane region" description="Helical" evidence="36">
    <location>
        <begin position="410"/>
        <end position="429"/>
    </location>
</feature>
<evidence type="ECO:0000256" key="27">
    <source>
        <dbReference type="ARBA" id="ARBA00037916"/>
    </source>
</evidence>
<dbReference type="SUPFAM" id="SSF52058">
    <property type="entry name" value="L domain-like"/>
    <property type="match status" value="1"/>
</dbReference>
<reference evidence="38 39" key="1">
    <citation type="submission" date="2016-02" db="EMBL/GenBank/DDBJ databases">
        <title>Band-tailed pigeon sequencing and assembly.</title>
        <authorList>
            <person name="Soares A.E."/>
            <person name="Novak B.J."/>
            <person name="Rice E.S."/>
            <person name="O'Connell B."/>
            <person name="Chang D."/>
            <person name="Weber S."/>
            <person name="Shapiro B."/>
        </authorList>
    </citation>
    <scope>NUCLEOTIDE SEQUENCE [LARGE SCALE GENOMIC DNA]</scope>
    <source>
        <strain evidence="38">BTP2013</strain>
        <tissue evidence="38">Blood</tissue>
    </source>
</reference>
<evidence type="ECO:0000256" key="11">
    <source>
        <dbReference type="ARBA" id="ARBA00022737"/>
    </source>
</evidence>
<evidence type="ECO:0000256" key="14">
    <source>
        <dbReference type="ARBA" id="ARBA00022842"/>
    </source>
</evidence>
<dbReference type="GO" id="GO:0006629">
    <property type="term" value="P:lipid metabolic process"/>
    <property type="evidence" value="ECO:0007669"/>
    <property type="project" value="UniProtKB-KW"/>
</dbReference>
<dbReference type="EMBL" id="LSYS01005497">
    <property type="protein sequence ID" value="OPJ76901.1"/>
    <property type="molecule type" value="Genomic_DNA"/>
</dbReference>
<dbReference type="GO" id="GO:0005635">
    <property type="term" value="C:nuclear envelope"/>
    <property type="evidence" value="ECO:0007669"/>
    <property type="project" value="TreeGrafter"/>
</dbReference>
<keyword evidence="25" id="KW-0407">Ion channel</keyword>
<keyword evidence="22" id="KW-1015">Disulfide bond</keyword>
<keyword evidence="11" id="KW-0677">Repeat</keyword>
<comment type="catalytic activity">
    <reaction evidence="30">
        <text>leukotriene C4 = leukotriene A4 + glutathione</text>
        <dbReference type="Rhea" id="RHEA:17617"/>
        <dbReference type="ChEBI" id="CHEBI:57463"/>
        <dbReference type="ChEBI" id="CHEBI:57925"/>
        <dbReference type="ChEBI" id="CHEBI:57973"/>
        <dbReference type="EC" id="4.4.1.20"/>
    </reaction>
    <physiologicalReaction direction="right-to-left" evidence="30">
        <dbReference type="Rhea" id="RHEA:17619"/>
    </physiologicalReaction>
</comment>
<feature type="region of interest" description="Disordered" evidence="35">
    <location>
        <begin position="359"/>
        <end position="383"/>
    </location>
</feature>
<keyword evidence="6" id="KW-0433">Leucine-rich repeat</keyword>
<dbReference type="Proteomes" id="UP000190648">
    <property type="component" value="Unassembled WGS sequence"/>
</dbReference>
<keyword evidence="16" id="KW-0560">Oxidoreductase</keyword>
<keyword evidence="14" id="KW-0460">Magnesium</keyword>
<evidence type="ECO:0000313" key="38">
    <source>
        <dbReference type="EMBL" id="OPJ76901.1"/>
    </source>
</evidence>
<keyword evidence="8 36" id="KW-0812">Transmembrane</keyword>
<keyword evidence="10" id="KW-0732">Signal</keyword>
<evidence type="ECO:0000313" key="39">
    <source>
        <dbReference type="Proteomes" id="UP000190648"/>
    </source>
</evidence>
<dbReference type="GO" id="GO:0004364">
    <property type="term" value="F:glutathione transferase activity"/>
    <property type="evidence" value="ECO:0007669"/>
    <property type="project" value="TreeGrafter"/>
</dbReference>
<dbReference type="EC" id="4.4.1.20" evidence="28"/>